<evidence type="ECO:0000313" key="1">
    <source>
        <dbReference type="EMBL" id="DAD86488.1"/>
    </source>
</evidence>
<protein>
    <submittedName>
        <fullName evidence="1">Minor capsid protein</fullName>
    </submittedName>
</protein>
<sequence>MKAAAPAVRGALSAAYNSPVGKTLRNVNNSASAVSAFDKSLSDSVNYNNEWSAQQAQKMMDFNAEEAAKNRDWQKMMSDTAHQREVRDLQAAGLNPVLSATGGNGAAVTSGATASGAMGQTDTSKTSALVTLLSSVLNAKNNLDMANINAKTNLAVAEKYNAMSKYLGELNAGNALQISGIQASASRDVAGISASASRYAADVHLQAQQYASDISSATSKIVAEINSRTSASNNVRDNTMKKYAADLQEAASNYAVDQNNKNKTELQDAQQKFTEYLKKHYPESVYGLGTSLGNEVFGSQFNYPYSSLIRGFGFGNSGFGGK</sequence>
<name>A0A8S5MWG1_9VIRU</name>
<proteinExistence type="predicted"/>
<organism evidence="1">
    <name type="scientific">Microviridae sp. ct4S516</name>
    <dbReference type="NCBI Taxonomy" id="2826726"/>
    <lineage>
        <taxon>Viruses</taxon>
        <taxon>Monodnaviria</taxon>
        <taxon>Sangervirae</taxon>
        <taxon>Phixviricota</taxon>
        <taxon>Malgrandaviricetes</taxon>
        <taxon>Petitvirales</taxon>
        <taxon>Microviridae</taxon>
    </lineage>
</organism>
<reference evidence="1" key="1">
    <citation type="journal article" date="2021" name="Proc. Natl. Acad. Sci. U.S.A.">
        <title>A Catalog of Tens of Thousands of Viruses from Human Metagenomes Reveals Hidden Associations with Chronic Diseases.</title>
        <authorList>
            <person name="Tisza M.J."/>
            <person name="Buck C.B."/>
        </authorList>
    </citation>
    <scope>NUCLEOTIDE SEQUENCE</scope>
    <source>
        <strain evidence="1">Ct4S516</strain>
    </source>
</reference>
<dbReference type="EMBL" id="BK015000">
    <property type="protein sequence ID" value="DAD86488.1"/>
    <property type="molecule type" value="Genomic_DNA"/>
</dbReference>
<accession>A0A8S5MWG1</accession>